<comment type="caution">
    <text evidence="2">The sequence shown here is derived from an EMBL/GenBank/DDBJ whole genome shotgun (WGS) entry which is preliminary data.</text>
</comment>
<keyword evidence="3" id="KW-1185">Reference proteome</keyword>
<reference evidence="2" key="2">
    <citation type="submission" date="2020-09" db="EMBL/GenBank/DDBJ databases">
        <authorList>
            <person name="Sun Q."/>
            <person name="Ohkuma M."/>
        </authorList>
    </citation>
    <scope>NUCLEOTIDE SEQUENCE</scope>
    <source>
        <strain evidence="2">JCM 4714</strain>
    </source>
</reference>
<reference evidence="2" key="1">
    <citation type="journal article" date="2014" name="Int. J. Syst. Evol. Microbiol.">
        <title>Complete genome sequence of Corynebacterium casei LMG S-19264T (=DSM 44701T), isolated from a smear-ripened cheese.</title>
        <authorList>
            <consortium name="US DOE Joint Genome Institute (JGI-PGF)"/>
            <person name="Walter F."/>
            <person name="Albersmeier A."/>
            <person name="Kalinowski J."/>
            <person name="Ruckert C."/>
        </authorList>
    </citation>
    <scope>NUCLEOTIDE SEQUENCE</scope>
    <source>
        <strain evidence="2">JCM 4714</strain>
    </source>
</reference>
<dbReference type="AlphaFoldDB" id="A0A919D7J8"/>
<dbReference type="Proteomes" id="UP000655443">
    <property type="component" value="Unassembled WGS sequence"/>
</dbReference>
<dbReference type="EMBL" id="BMVG01000050">
    <property type="protein sequence ID" value="GHE14417.1"/>
    <property type="molecule type" value="Genomic_DNA"/>
</dbReference>
<organism evidence="2 3">
    <name type="scientific">Streptomyces alanosinicus</name>
    <dbReference type="NCBI Taxonomy" id="68171"/>
    <lineage>
        <taxon>Bacteria</taxon>
        <taxon>Bacillati</taxon>
        <taxon>Actinomycetota</taxon>
        <taxon>Actinomycetes</taxon>
        <taxon>Kitasatosporales</taxon>
        <taxon>Streptomycetaceae</taxon>
        <taxon>Streptomyces</taxon>
    </lineage>
</organism>
<evidence type="ECO:0000313" key="2">
    <source>
        <dbReference type="EMBL" id="GHE14417.1"/>
    </source>
</evidence>
<feature type="transmembrane region" description="Helical" evidence="1">
    <location>
        <begin position="61"/>
        <end position="84"/>
    </location>
</feature>
<name>A0A919D7J8_9ACTN</name>
<keyword evidence="1" id="KW-1133">Transmembrane helix</keyword>
<keyword evidence="1" id="KW-0472">Membrane</keyword>
<evidence type="ECO:0000256" key="1">
    <source>
        <dbReference type="SAM" id="Phobius"/>
    </source>
</evidence>
<evidence type="ECO:0000313" key="3">
    <source>
        <dbReference type="Proteomes" id="UP000655443"/>
    </source>
</evidence>
<keyword evidence="1" id="KW-0812">Transmembrane</keyword>
<proteinExistence type="predicted"/>
<sequence>MCRVSRSAWADVAREADSDPALGVAHPLGCVQRDTGREGVHGEIMITTPHPKKTVSRMPRVFAVSVAVAVACAAGVATATSSVAATPATQVAMKAAPAGGHGEGGDENKCGNGILDLLNFCN</sequence>
<gene>
    <name evidence="2" type="ORF">GCM10010339_85020</name>
</gene>
<accession>A0A919D7J8</accession>
<protein>
    <submittedName>
        <fullName evidence="2">Uncharacterized protein</fullName>
    </submittedName>
</protein>